<dbReference type="SUPFAM" id="SSF48334">
    <property type="entry name" value="DNA repair protein MutS, domain III"/>
    <property type="match status" value="1"/>
</dbReference>
<evidence type="ECO:0000256" key="7">
    <source>
        <dbReference type="ARBA" id="ARBA00022840"/>
    </source>
</evidence>
<dbReference type="Gene3D" id="3.30.420.110">
    <property type="entry name" value="MutS, connector domain"/>
    <property type="match status" value="1"/>
</dbReference>
<dbReference type="InterPro" id="IPR007695">
    <property type="entry name" value="DNA_mismatch_repair_MutS-lik_N"/>
</dbReference>
<evidence type="ECO:0000256" key="13">
    <source>
        <dbReference type="SAM" id="MobiDB-lite"/>
    </source>
</evidence>
<evidence type="ECO:0000256" key="8">
    <source>
        <dbReference type="ARBA" id="ARBA00023125"/>
    </source>
</evidence>
<dbReference type="InterPro" id="IPR000432">
    <property type="entry name" value="DNA_mismatch_repair_MutS_C"/>
</dbReference>
<dbReference type="InterPro" id="IPR027417">
    <property type="entry name" value="P-loop_NTPase"/>
</dbReference>
<evidence type="ECO:0000256" key="4">
    <source>
        <dbReference type="ARBA" id="ARBA00022151"/>
    </source>
</evidence>
<dbReference type="GO" id="GO:0005634">
    <property type="term" value="C:nucleus"/>
    <property type="evidence" value="ECO:0007669"/>
    <property type="project" value="UniProtKB-SubCell"/>
</dbReference>
<dbReference type="NCBIfam" id="NF003810">
    <property type="entry name" value="PRK05399.1"/>
    <property type="match status" value="1"/>
</dbReference>
<evidence type="ECO:0000256" key="3">
    <source>
        <dbReference type="ARBA" id="ARBA00019000"/>
    </source>
</evidence>
<keyword evidence="7" id="KW-0067">ATP-binding</keyword>
<evidence type="ECO:0000313" key="17">
    <source>
        <dbReference type="Proteomes" id="UP000094389"/>
    </source>
</evidence>
<evidence type="ECO:0000256" key="2">
    <source>
        <dbReference type="ARBA" id="ARBA00007094"/>
    </source>
</evidence>
<dbReference type="PANTHER" id="PTHR11361">
    <property type="entry name" value="DNA MISMATCH REPAIR PROTEIN MUTS FAMILY MEMBER"/>
    <property type="match status" value="1"/>
</dbReference>
<feature type="domain" description="DNA mismatch repair protein MutS core" evidence="14">
    <location>
        <begin position="348"/>
        <end position="673"/>
    </location>
</feature>
<dbReference type="GO" id="GO:0006312">
    <property type="term" value="P:mitotic recombination"/>
    <property type="evidence" value="ECO:0007669"/>
    <property type="project" value="TreeGrafter"/>
</dbReference>
<keyword evidence="8 12" id="KW-0238">DNA-binding</keyword>
<comment type="function">
    <text evidence="12">Component of the post-replicative DNA mismatch repair system (MMR).</text>
</comment>
<reference evidence="16 17" key="1">
    <citation type="journal article" date="2016" name="Proc. Natl. Acad. Sci. U.S.A.">
        <title>Comparative genomics of biotechnologically important yeasts.</title>
        <authorList>
            <person name="Riley R."/>
            <person name="Haridas S."/>
            <person name="Wolfe K.H."/>
            <person name="Lopes M.R."/>
            <person name="Hittinger C.T."/>
            <person name="Goeker M."/>
            <person name="Salamov A.A."/>
            <person name="Wisecaver J.H."/>
            <person name="Long T.M."/>
            <person name="Calvey C.H."/>
            <person name="Aerts A.L."/>
            <person name="Barry K.W."/>
            <person name="Choi C."/>
            <person name="Clum A."/>
            <person name="Coughlan A.Y."/>
            <person name="Deshpande S."/>
            <person name="Douglass A.P."/>
            <person name="Hanson S.J."/>
            <person name="Klenk H.-P."/>
            <person name="LaButti K.M."/>
            <person name="Lapidus A."/>
            <person name="Lindquist E.A."/>
            <person name="Lipzen A.M."/>
            <person name="Meier-Kolthoff J.P."/>
            <person name="Ohm R.A."/>
            <person name="Otillar R.P."/>
            <person name="Pangilinan J.L."/>
            <person name="Peng Y."/>
            <person name="Rokas A."/>
            <person name="Rosa C.A."/>
            <person name="Scheuner C."/>
            <person name="Sibirny A.A."/>
            <person name="Slot J.C."/>
            <person name="Stielow J.B."/>
            <person name="Sun H."/>
            <person name="Kurtzman C.P."/>
            <person name="Blackwell M."/>
            <person name="Grigoriev I.V."/>
            <person name="Jeffries T.W."/>
        </authorList>
    </citation>
    <scope>NUCLEOTIDE SEQUENCE [LARGE SCALE GENOMIC DNA]</scope>
    <source>
        <strain evidence="17">ATCC 18201 / CBS 1600 / BCRC 20928 / JCM 3617 / NBRC 0987 / NRRL Y-1542</strain>
    </source>
</reference>
<dbReference type="InterPro" id="IPR007861">
    <property type="entry name" value="DNA_mismatch_repair_MutS_clamp"/>
</dbReference>
<organism evidence="16 17">
    <name type="scientific">Cyberlindnera jadinii (strain ATCC 18201 / CBS 1600 / BCRC 20928 / JCM 3617 / NBRC 0987 / NRRL Y-1542)</name>
    <name type="common">Torula yeast</name>
    <name type="synonym">Candida utilis</name>
    <dbReference type="NCBI Taxonomy" id="983966"/>
    <lineage>
        <taxon>Eukaryota</taxon>
        <taxon>Fungi</taxon>
        <taxon>Dikarya</taxon>
        <taxon>Ascomycota</taxon>
        <taxon>Saccharomycotina</taxon>
        <taxon>Saccharomycetes</taxon>
        <taxon>Phaffomycetales</taxon>
        <taxon>Phaffomycetaceae</taxon>
        <taxon>Cyberlindnera</taxon>
    </lineage>
</organism>
<dbReference type="Pfam" id="PF05190">
    <property type="entry name" value="MutS_IV"/>
    <property type="match status" value="1"/>
</dbReference>
<dbReference type="InterPro" id="IPR036187">
    <property type="entry name" value="DNA_mismatch_repair_MutS_sf"/>
</dbReference>
<dbReference type="Gene3D" id="1.10.1420.10">
    <property type="match status" value="2"/>
</dbReference>
<feature type="domain" description="DNA mismatch repair proteins mutS family" evidence="15">
    <location>
        <begin position="687"/>
        <end position="883"/>
    </location>
</feature>
<protein>
    <recommendedName>
        <fullName evidence="3">DNA mismatch repair protein MSH3</fullName>
    </recommendedName>
    <alternativeName>
        <fullName evidence="4">DNA mismatch repair protein msh3</fullName>
    </alternativeName>
    <alternativeName>
        <fullName evidence="11">MutS protein homolog 3</fullName>
    </alternativeName>
</protein>
<evidence type="ECO:0000256" key="1">
    <source>
        <dbReference type="ARBA" id="ARBA00004123"/>
    </source>
</evidence>
<dbReference type="EMBL" id="KV453933">
    <property type="protein sequence ID" value="ODV72700.1"/>
    <property type="molecule type" value="Genomic_DNA"/>
</dbReference>
<evidence type="ECO:0000256" key="5">
    <source>
        <dbReference type="ARBA" id="ARBA00022741"/>
    </source>
</evidence>
<dbReference type="OrthoDB" id="121051at2759"/>
<dbReference type="InterPro" id="IPR045076">
    <property type="entry name" value="MutS"/>
</dbReference>
<sequence>MDEDGDEIDDEDNDSFPVQPATKRTKKSKLTPLDEQVKELKLQHMDKVLAIQVGYKYKFFCQDAVRVHKILNIMLVPGKLNLINETAADMLYHKLAYCSIPENRLHIHLQRLLDKGLKVGIVDQAEASAVKTLDDSRPASSLFKRKLSKVFTKATYIEYDEKNSGVKDDRAVDSLMSIIEHNSSDGKLHITIVTVQPLTGEIIYDEFEADFLRNELNTRLHHLEPIEILYFEDSLSELTIQTLDAFVRQNSSTNIRKTTFPLLKKTYYDVYMNNYVSQWPQLFDFMSSKSPQFQIATALLLDYLREFDLDAAFHIEENYKNFQDHTHMKLNALTLQNLELFQNSTNGEEYGSLLWLMNHTRTKFGFRLLRKWISQPLVQREQIEQRLDAIGNIHDSYNHFLESFASLLKNCPDLEKILNRIHYGKVGHKELYVFLNKLNEFNNLITKFGRFDILTGLHSPLLKTLFSNMIQLCLDLEINQVLNMIHSPSALSEDPDERILTYFVLENLTINHDSVLQEQAEIKNIEKSFEQELKDCSTILKKPHLQYVTKSKEPYLIEVHNANLKKVPKEWIKISSTKLVSRFRTPTTNKLYKEQLYHRELYKQACCDVFDEFTSEVDRHYTQLSKFIRCLSEYDCILSLAATSSVTGFTKPVFVDERIVRIHQGRNPIVEHFSNFVSNSTNLSPQCQCSIVTGPNMGGKSSYVKQIALIIIMAQIGCYVPAESSTLGIFSTILTRMGAQDDLLKGESTFFTEMSQMMSILNEMSVKGNKLVILDELGRGTGTADGIALAEAILEYILQEENDTLTLFITHFPSICKLSEKYSGVQNFHMGYIEERSKEGDWPKVTFLYNLVEGMAKNSYGLNVAKLAGVDDVLIQRAFEISETRRVQVEQHQSFKETLAVRDEFQRVTQGEGELKSVMRLKKYIDEC</sequence>
<keyword evidence="9 12" id="KW-0234">DNA repair</keyword>
<dbReference type="GO" id="GO:0030983">
    <property type="term" value="F:mismatched DNA binding"/>
    <property type="evidence" value="ECO:0007669"/>
    <property type="project" value="InterPro"/>
</dbReference>
<dbReference type="Proteomes" id="UP000094389">
    <property type="component" value="Unassembled WGS sequence"/>
</dbReference>
<keyword evidence="5 12" id="KW-0547">Nucleotide-binding</keyword>
<keyword evidence="10" id="KW-0539">Nucleus</keyword>
<dbReference type="Gene3D" id="3.40.50.300">
    <property type="entry name" value="P-loop containing nucleotide triphosphate hydrolases"/>
    <property type="match status" value="1"/>
</dbReference>
<evidence type="ECO:0000256" key="12">
    <source>
        <dbReference type="RuleBase" id="RU003756"/>
    </source>
</evidence>
<evidence type="ECO:0000259" key="14">
    <source>
        <dbReference type="SMART" id="SM00533"/>
    </source>
</evidence>
<feature type="compositionally biased region" description="Acidic residues" evidence="13">
    <location>
        <begin position="1"/>
        <end position="14"/>
    </location>
</feature>
<dbReference type="Pfam" id="PF01624">
    <property type="entry name" value="MutS_I"/>
    <property type="match status" value="1"/>
</dbReference>
<proteinExistence type="inferred from homology"/>
<evidence type="ECO:0000256" key="9">
    <source>
        <dbReference type="ARBA" id="ARBA00023204"/>
    </source>
</evidence>
<dbReference type="Gene3D" id="3.40.1170.10">
    <property type="entry name" value="DNA repair protein MutS, domain I"/>
    <property type="match status" value="1"/>
</dbReference>
<dbReference type="Pfam" id="PF00488">
    <property type="entry name" value="MutS_V"/>
    <property type="match status" value="1"/>
</dbReference>
<dbReference type="RefSeq" id="XP_020069739.1">
    <property type="nucleotide sequence ID" value="XM_020216890.1"/>
</dbReference>
<dbReference type="GeneID" id="30991286"/>
<dbReference type="SUPFAM" id="SSF52540">
    <property type="entry name" value="P-loop containing nucleoside triphosphate hydrolases"/>
    <property type="match status" value="1"/>
</dbReference>
<accession>A0A1E4RZM5</accession>
<dbReference type="PANTHER" id="PTHR11361:SF122">
    <property type="entry name" value="DNA MISMATCH REPAIR PROTEIN MSH3"/>
    <property type="match status" value="1"/>
</dbReference>
<dbReference type="InterPro" id="IPR017261">
    <property type="entry name" value="DNA_mismatch_repair_MutS/MSH"/>
</dbReference>
<comment type="subcellular location">
    <subcellularLocation>
        <location evidence="1">Nucleus</location>
    </subcellularLocation>
</comment>
<gene>
    <name evidence="16" type="ORF">CYBJADRAFT_177845</name>
</gene>
<feature type="region of interest" description="Disordered" evidence="13">
    <location>
        <begin position="1"/>
        <end position="29"/>
    </location>
</feature>
<name>A0A1E4RZM5_CYBJN</name>
<dbReference type="GO" id="GO:0140664">
    <property type="term" value="F:ATP-dependent DNA damage sensor activity"/>
    <property type="evidence" value="ECO:0007669"/>
    <property type="project" value="InterPro"/>
</dbReference>
<dbReference type="SUPFAM" id="SSF53150">
    <property type="entry name" value="DNA repair protein MutS, domain II"/>
    <property type="match status" value="1"/>
</dbReference>
<dbReference type="PIRSF" id="PIRSF037677">
    <property type="entry name" value="DNA_mis_repair_Msh6"/>
    <property type="match status" value="1"/>
</dbReference>
<dbReference type="InterPro" id="IPR007860">
    <property type="entry name" value="DNA_mmatch_repair_MutS_con_dom"/>
</dbReference>
<dbReference type="InterPro" id="IPR016151">
    <property type="entry name" value="DNA_mismatch_repair_MutS_N"/>
</dbReference>
<dbReference type="SMART" id="SM00534">
    <property type="entry name" value="MUTSac"/>
    <property type="match status" value="1"/>
</dbReference>
<dbReference type="STRING" id="983966.A0A1E4RZM5"/>
<dbReference type="InterPro" id="IPR036678">
    <property type="entry name" value="MutS_con_dom_sf"/>
</dbReference>
<evidence type="ECO:0000256" key="6">
    <source>
        <dbReference type="ARBA" id="ARBA00022763"/>
    </source>
</evidence>
<dbReference type="Pfam" id="PF05192">
    <property type="entry name" value="MutS_III"/>
    <property type="match status" value="1"/>
</dbReference>
<evidence type="ECO:0000256" key="10">
    <source>
        <dbReference type="ARBA" id="ARBA00023242"/>
    </source>
</evidence>
<dbReference type="Pfam" id="PF05188">
    <property type="entry name" value="MutS_II"/>
    <property type="match status" value="1"/>
</dbReference>
<dbReference type="AlphaFoldDB" id="A0A1E4RZM5"/>
<dbReference type="OMA" id="INMHAAR"/>
<keyword evidence="17" id="KW-1185">Reference proteome</keyword>
<dbReference type="SMART" id="SM00533">
    <property type="entry name" value="MUTSd"/>
    <property type="match status" value="1"/>
</dbReference>
<keyword evidence="6 12" id="KW-0227">DNA damage</keyword>
<dbReference type="GO" id="GO:0005524">
    <property type="term" value="F:ATP binding"/>
    <property type="evidence" value="ECO:0007669"/>
    <property type="project" value="UniProtKB-KW"/>
</dbReference>
<dbReference type="InterPro" id="IPR007696">
    <property type="entry name" value="DNA_mismatch_repair_MutS_core"/>
</dbReference>
<evidence type="ECO:0000313" key="16">
    <source>
        <dbReference type="EMBL" id="ODV72700.1"/>
    </source>
</evidence>
<evidence type="ECO:0000256" key="11">
    <source>
        <dbReference type="ARBA" id="ARBA00029792"/>
    </source>
</evidence>
<comment type="similarity">
    <text evidence="2">Belongs to the DNA mismatch repair MutS family. MSH3 subfamily.</text>
</comment>
<dbReference type="GO" id="GO:0006298">
    <property type="term" value="P:mismatch repair"/>
    <property type="evidence" value="ECO:0007669"/>
    <property type="project" value="InterPro"/>
</dbReference>
<evidence type="ECO:0000259" key="15">
    <source>
        <dbReference type="SMART" id="SM00534"/>
    </source>
</evidence>
<dbReference type="SUPFAM" id="SSF55271">
    <property type="entry name" value="DNA repair protein MutS, domain I"/>
    <property type="match status" value="1"/>
</dbReference>